<evidence type="ECO:0000256" key="2">
    <source>
        <dbReference type="ARBA" id="ARBA00022490"/>
    </source>
</evidence>
<dbReference type="InterPro" id="IPR002320">
    <property type="entry name" value="Thr-tRNA-ligase_IIa"/>
</dbReference>
<evidence type="ECO:0000256" key="3">
    <source>
        <dbReference type="ARBA" id="ARBA00022555"/>
    </source>
</evidence>
<dbReference type="InterPro" id="IPR018163">
    <property type="entry name" value="Thr/Ala-tRNA-synth_IIc_edit"/>
</dbReference>
<dbReference type="Gene3D" id="3.40.50.800">
    <property type="entry name" value="Anticodon-binding domain"/>
    <property type="match status" value="1"/>
</dbReference>
<organism evidence="15 16">
    <name type="scientific">Ureaplasma miroungigenitalium</name>
    <dbReference type="NCBI Taxonomy" id="1042321"/>
    <lineage>
        <taxon>Bacteria</taxon>
        <taxon>Bacillati</taxon>
        <taxon>Mycoplasmatota</taxon>
        <taxon>Mycoplasmoidales</taxon>
        <taxon>Mycoplasmoidaceae</taxon>
        <taxon>Ureaplasma</taxon>
    </lineage>
</organism>
<evidence type="ECO:0000256" key="13">
    <source>
        <dbReference type="HAMAP-Rule" id="MF_00184"/>
    </source>
</evidence>
<dbReference type="EC" id="6.1.1.3" evidence="13"/>
<feature type="binding site" evidence="13">
    <location>
        <position position="313"/>
    </location>
    <ligand>
        <name>Zn(2+)</name>
        <dbReference type="ChEBI" id="CHEBI:29105"/>
        <note>catalytic</note>
    </ligand>
</feature>
<name>A0ABT3BM17_9BACT</name>
<keyword evidence="4 13" id="KW-0436">Ligase</keyword>
<comment type="similarity">
    <text evidence="1 13">Belongs to the class-II aminoacyl-tRNA synthetase family.</text>
</comment>
<evidence type="ECO:0000256" key="10">
    <source>
        <dbReference type="ARBA" id="ARBA00022917"/>
    </source>
</evidence>
<dbReference type="Gene3D" id="3.30.930.10">
    <property type="entry name" value="Bira Bifunctional Protein, Domain 2"/>
    <property type="match status" value="1"/>
</dbReference>
<evidence type="ECO:0000256" key="9">
    <source>
        <dbReference type="ARBA" id="ARBA00022884"/>
    </source>
</evidence>
<keyword evidence="10 13" id="KW-0648">Protein biosynthesis</keyword>
<evidence type="ECO:0000313" key="15">
    <source>
        <dbReference type="EMBL" id="MCV3728282.1"/>
    </source>
</evidence>
<gene>
    <name evidence="13 15" type="primary">thrS</name>
    <name evidence="15" type="ORF">OF376_00570</name>
</gene>
<comment type="catalytic activity">
    <reaction evidence="12 13">
        <text>tRNA(Thr) + L-threonine + ATP = L-threonyl-tRNA(Thr) + AMP + diphosphate + H(+)</text>
        <dbReference type="Rhea" id="RHEA:24624"/>
        <dbReference type="Rhea" id="RHEA-COMP:9670"/>
        <dbReference type="Rhea" id="RHEA-COMP:9704"/>
        <dbReference type="ChEBI" id="CHEBI:15378"/>
        <dbReference type="ChEBI" id="CHEBI:30616"/>
        <dbReference type="ChEBI" id="CHEBI:33019"/>
        <dbReference type="ChEBI" id="CHEBI:57926"/>
        <dbReference type="ChEBI" id="CHEBI:78442"/>
        <dbReference type="ChEBI" id="CHEBI:78534"/>
        <dbReference type="ChEBI" id="CHEBI:456215"/>
        <dbReference type="EC" id="6.1.1.3"/>
    </reaction>
</comment>
<dbReference type="PANTHER" id="PTHR11451">
    <property type="entry name" value="THREONINE-TRNA LIGASE"/>
    <property type="match status" value="1"/>
</dbReference>
<dbReference type="Pfam" id="PF00587">
    <property type="entry name" value="tRNA-synt_2b"/>
    <property type="match status" value="1"/>
</dbReference>
<protein>
    <recommendedName>
        <fullName evidence="13">Threonine--tRNA ligase</fullName>
        <ecNumber evidence="13">6.1.1.3</ecNumber>
    </recommendedName>
    <alternativeName>
        <fullName evidence="13">Threonyl-tRNA synthetase</fullName>
        <shortName evidence="13">ThrRS</shortName>
    </alternativeName>
</protein>
<evidence type="ECO:0000256" key="1">
    <source>
        <dbReference type="ARBA" id="ARBA00008226"/>
    </source>
</evidence>
<keyword evidence="5 13" id="KW-0479">Metal-binding</keyword>
<evidence type="ECO:0000256" key="4">
    <source>
        <dbReference type="ARBA" id="ARBA00022598"/>
    </source>
</evidence>
<dbReference type="Gene3D" id="3.30.980.10">
    <property type="entry name" value="Threonyl-trna Synthetase, Chain A, domain 2"/>
    <property type="match status" value="1"/>
</dbReference>
<dbReference type="CDD" id="cd00860">
    <property type="entry name" value="ThrRS_anticodon"/>
    <property type="match status" value="1"/>
</dbReference>
<dbReference type="SUPFAM" id="SSF55186">
    <property type="entry name" value="ThrRS/AlaRS common domain"/>
    <property type="match status" value="1"/>
</dbReference>
<dbReference type="CDD" id="cd00771">
    <property type="entry name" value="ThrRS_core"/>
    <property type="match status" value="1"/>
</dbReference>
<feature type="binding site" evidence="13">
    <location>
        <position position="262"/>
    </location>
    <ligand>
        <name>Zn(2+)</name>
        <dbReference type="ChEBI" id="CHEBI:29105"/>
        <note>catalytic</note>
    </ligand>
</feature>
<keyword evidence="2 13" id="KW-0963">Cytoplasm</keyword>
<sequence>MDNLNAKLNWQTAFGLAYTLKRLYKDIEIATINLQDEGFYVDFKIDNDVKVSVDDFKKIKKEFTKLINNKEAVDLLTDYTTDNFFVNDQKQKKPHLNFFQVRDFVFLADLDKEFNLFNSRHYELLNMGGSYYKNNAKLDQLVRISGICFASSEELNQYLEILNERKERDHRKIGKELDLFAFNLLAGQGLPIWKPNGTIIKQKVQQFINELEFMYDFTPVITPILGSIDLYKTSGHWDHYQENIFPPINVDDETFVLRPMTCPHHTLVYSDNLRSYRNLPVRLCEHSILHRYESSGGLTGFERVREMILEDCHVFCRLDQIEQEVQNAFAMIKKAHEGLKIKAFEIHLSLYDENDHEKFYNDPKMWKESQDALRAMLNKNNIPFKEMVGEAAFYGPKIDFQVKTSLNRIITISTIQLDFLLPKRFGLTYIDSQKNAITPVMIHIGIIGTYERFLAILLEQTKGILPFWLAPTQVIVIPVNEEIHGVYARNLHMKLKSLMLHSVYDDRNERISKKIREAQINKIPYQIVVGDKEIEDENLITYREYGQEITNTVPFNEFIDLLQNKIKNKE</sequence>
<dbReference type="GO" id="GO:0004829">
    <property type="term" value="F:threonine-tRNA ligase activity"/>
    <property type="evidence" value="ECO:0007669"/>
    <property type="project" value="UniProtKB-EC"/>
</dbReference>
<keyword evidence="11 13" id="KW-0030">Aminoacyl-tRNA synthetase</keyword>
<evidence type="ECO:0000256" key="5">
    <source>
        <dbReference type="ARBA" id="ARBA00022723"/>
    </source>
</evidence>
<comment type="caution">
    <text evidence="13">Lacks conserved residue(s) required for the propagation of feature annotation.</text>
</comment>
<evidence type="ECO:0000256" key="12">
    <source>
        <dbReference type="ARBA" id="ARBA00049515"/>
    </source>
</evidence>
<dbReference type="InterPro" id="IPR047246">
    <property type="entry name" value="ThrRS_anticodon"/>
</dbReference>
<dbReference type="InterPro" id="IPR002314">
    <property type="entry name" value="aa-tRNA-synt_IIb"/>
</dbReference>
<dbReference type="SUPFAM" id="SSF52954">
    <property type="entry name" value="Class II aaRS ABD-related"/>
    <property type="match status" value="1"/>
</dbReference>
<keyword evidence="3 13" id="KW-0820">tRNA-binding</keyword>
<dbReference type="InterPro" id="IPR006195">
    <property type="entry name" value="aa-tRNA-synth_II"/>
</dbReference>
<keyword evidence="16" id="KW-1185">Reference proteome</keyword>
<evidence type="ECO:0000256" key="6">
    <source>
        <dbReference type="ARBA" id="ARBA00022741"/>
    </source>
</evidence>
<comment type="caution">
    <text evidence="15">The sequence shown here is derived from an EMBL/GenBank/DDBJ whole genome shotgun (WGS) entry which is preliminary data.</text>
</comment>
<keyword evidence="6 13" id="KW-0547">Nucleotide-binding</keyword>
<dbReference type="NCBIfam" id="TIGR00418">
    <property type="entry name" value="thrS"/>
    <property type="match status" value="1"/>
</dbReference>
<keyword evidence="8 13" id="KW-0067">ATP-binding</keyword>
<dbReference type="Pfam" id="PF03129">
    <property type="entry name" value="HGTP_anticodon"/>
    <property type="match status" value="1"/>
</dbReference>
<dbReference type="PRINTS" id="PR01047">
    <property type="entry name" value="TRNASYNTHTHR"/>
</dbReference>
<dbReference type="Gene3D" id="3.30.54.20">
    <property type="match status" value="1"/>
</dbReference>
<evidence type="ECO:0000256" key="8">
    <source>
        <dbReference type="ARBA" id="ARBA00022840"/>
    </source>
</evidence>
<keyword evidence="7 13" id="KW-0862">Zinc</keyword>
<dbReference type="EMBL" id="JAOXHL010000001">
    <property type="protein sequence ID" value="MCV3728282.1"/>
    <property type="molecule type" value="Genomic_DNA"/>
</dbReference>
<accession>A0ABT3BM17</accession>
<feature type="domain" description="Aminoacyl-transfer RNA synthetases class-II family profile" evidence="14">
    <location>
        <begin position="200"/>
        <end position="466"/>
    </location>
</feature>
<dbReference type="InterPro" id="IPR036621">
    <property type="entry name" value="Anticodon-bd_dom_sf"/>
</dbReference>
<comment type="cofactor">
    <cofactor evidence="13">
        <name>Zn(2+)</name>
        <dbReference type="ChEBI" id="CHEBI:29105"/>
    </cofactor>
    <text evidence="13">Binds 1 zinc ion per subunit.</text>
</comment>
<dbReference type="RefSeq" id="WP_263821611.1">
    <property type="nucleotide sequence ID" value="NZ_JAOXHL010000001.1"/>
</dbReference>
<comment type="subcellular location">
    <subcellularLocation>
        <location evidence="13">Cytoplasm</location>
    </subcellularLocation>
</comment>
<reference evidence="15 16" key="1">
    <citation type="journal article" date="2020" name="Int. J. Syst. Evol. Microbiol.">
        <title>Ureaplasma miroungigenitalium sp. nov. isolated from northern elephant seals (Mirounga angustirostris) and Ureaplasma zalophigenitalium sp. nov. isolated from California sea lions (Zalophus californianus).</title>
        <authorList>
            <person name="Volokhov D.V."/>
            <person name="Gulland F.M."/>
            <person name="Gao Y."/>
            <person name="Chizhikov V.E."/>
        </authorList>
    </citation>
    <scope>NUCLEOTIDE SEQUENCE [LARGE SCALE GENOMIC DNA]</scope>
    <source>
        <strain evidence="15 16">ES3182-GEN</strain>
    </source>
</reference>
<evidence type="ECO:0000259" key="14">
    <source>
        <dbReference type="PROSITE" id="PS50862"/>
    </source>
</evidence>
<evidence type="ECO:0000256" key="7">
    <source>
        <dbReference type="ARBA" id="ARBA00022833"/>
    </source>
</evidence>
<dbReference type="InterPro" id="IPR045864">
    <property type="entry name" value="aa-tRNA-synth_II/BPL/LPL"/>
</dbReference>
<evidence type="ECO:0000256" key="11">
    <source>
        <dbReference type="ARBA" id="ARBA00023146"/>
    </source>
</evidence>
<dbReference type="PANTHER" id="PTHR11451:SF56">
    <property type="entry name" value="THREONINE--TRNA LIGASE 1"/>
    <property type="match status" value="1"/>
</dbReference>
<feature type="binding site" evidence="13">
    <location>
        <position position="443"/>
    </location>
    <ligand>
        <name>Zn(2+)</name>
        <dbReference type="ChEBI" id="CHEBI:29105"/>
        <note>catalytic</note>
    </ligand>
</feature>
<evidence type="ECO:0000313" key="16">
    <source>
        <dbReference type="Proteomes" id="UP001208245"/>
    </source>
</evidence>
<dbReference type="InterPro" id="IPR033728">
    <property type="entry name" value="ThrRS_core"/>
</dbReference>
<dbReference type="HAMAP" id="MF_00184">
    <property type="entry name" value="Thr_tRNA_synth"/>
    <property type="match status" value="1"/>
</dbReference>
<dbReference type="Proteomes" id="UP001208245">
    <property type="component" value="Unassembled WGS sequence"/>
</dbReference>
<comment type="subunit">
    <text evidence="13">Homodimer.</text>
</comment>
<keyword evidence="9 13" id="KW-0694">RNA-binding</keyword>
<dbReference type="SUPFAM" id="SSF55681">
    <property type="entry name" value="Class II aaRS and biotin synthetases"/>
    <property type="match status" value="1"/>
</dbReference>
<proteinExistence type="inferred from homology"/>
<dbReference type="InterPro" id="IPR004154">
    <property type="entry name" value="Anticodon-bd"/>
</dbReference>
<dbReference type="PROSITE" id="PS50862">
    <property type="entry name" value="AA_TRNA_LIGASE_II"/>
    <property type="match status" value="1"/>
</dbReference>